<dbReference type="PANTHER" id="PTHR43434">
    <property type="entry name" value="PHOSPHOGLYCOLATE PHOSPHATASE"/>
    <property type="match status" value="1"/>
</dbReference>
<dbReference type="Gene3D" id="1.10.150.240">
    <property type="entry name" value="Putative phosphatase, domain 2"/>
    <property type="match status" value="1"/>
</dbReference>
<evidence type="ECO:0008006" key="3">
    <source>
        <dbReference type="Google" id="ProtNLM"/>
    </source>
</evidence>
<dbReference type="Proteomes" id="UP000004892">
    <property type="component" value="Unassembled WGS sequence"/>
</dbReference>
<keyword evidence="2" id="KW-1185">Reference proteome</keyword>
<dbReference type="HOGENOM" id="CLU_045011_19_4_10"/>
<dbReference type="GO" id="GO:0004713">
    <property type="term" value="F:protein tyrosine kinase activity"/>
    <property type="evidence" value="ECO:0007669"/>
    <property type="project" value="TreeGrafter"/>
</dbReference>
<evidence type="ECO:0000313" key="2">
    <source>
        <dbReference type="Proteomes" id="UP000004892"/>
    </source>
</evidence>
<dbReference type="InterPro" id="IPR023214">
    <property type="entry name" value="HAD_sf"/>
</dbReference>
<dbReference type="InterPro" id="IPR023198">
    <property type="entry name" value="PGP-like_dom2"/>
</dbReference>
<dbReference type="GO" id="GO:0005829">
    <property type="term" value="C:cytosol"/>
    <property type="evidence" value="ECO:0007669"/>
    <property type="project" value="TreeGrafter"/>
</dbReference>
<dbReference type="STRING" id="742817.HMPREF9449_01887"/>
<dbReference type="SUPFAM" id="SSF56784">
    <property type="entry name" value="HAD-like"/>
    <property type="match status" value="1"/>
</dbReference>
<dbReference type="Gene3D" id="3.40.50.1000">
    <property type="entry name" value="HAD superfamily/HAD-like"/>
    <property type="match status" value="1"/>
</dbReference>
<reference evidence="1 2" key="1">
    <citation type="submission" date="2012-01" db="EMBL/GenBank/DDBJ databases">
        <title>The Genome Sequence of Odoribacter laneus YIT 12061.</title>
        <authorList>
            <consortium name="The Broad Institute Genome Sequencing Platform"/>
            <person name="Earl A."/>
            <person name="Ward D."/>
            <person name="Feldgarden M."/>
            <person name="Gevers D."/>
            <person name="Morotomi M."/>
            <person name="Young S.K."/>
            <person name="Zeng Q."/>
            <person name="Gargeya S."/>
            <person name="Fitzgerald M."/>
            <person name="Haas B."/>
            <person name="Abouelleil A."/>
            <person name="Alvarado L."/>
            <person name="Arachchi H.M."/>
            <person name="Berlin A."/>
            <person name="Chapman S.B."/>
            <person name="Gearin G."/>
            <person name="Goldberg J."/>
            <person name="Griggs A."/>
            <person name="Gujja S."/>
            <person name="Hansen M."/>
            <person name="Heiman D."/>
            <person name="Howarth C."/>
            <person name="Larimer J."/>
            <person name="Lui A."/>
            <person name="MacDonald P.J.P."/>
            <person name="McCowen C."/>
            <person name="Montmayeur A."/>
            <person name="Murphy C."/>
            <person name="Neiman D."/>
            <person name="Pearson M."/>
            <person name="Priest M."/>
            <person name="Roberts A."/>
            <person name="Saif S."/>
            <person name="Shea T."/>
            <person name="Sisk P."/>
            <person name="Stolte C."/>
            <person name="Sykes S."/>
            <person name="Wortman J."/>
            <person name="Nusbaum C."/>
            <person name="Birren B."/>
        </authorList>
    </citation>
    <scope>NUCLEOTIDE SEQUENCE [LARGE SCALE GENOMIC DNA]</scope>
    <source>
        <strain evidence="1 2">YIT 12061</strain>
    </source>
</reference>
<accession>H1DI01</accession>
<dbReference type="Pfam" id="PF13419">
    <property type="entry name" value="HAD_2"/>
    <property type="match status" value="1"/>
</dbReference>
<dbReference type="InterPro" id="IPR050155">
    <property type="entry name" value="HAD-like_hydrolase_sf"/>
</dbReference>
<dbReference type="EMBL" id="ADMC01000024">
    <property type="protein sequence ID" value="EHP46872.1"/>
    <property type="molecule type" value="Genomic_DNA"/>
</dbReference>
<organism evidence="1 2">
    <name type="scientific">Odoribacter laneus YIT 12061</name>
    <dbReference type="NCBI Taxonomy" id="742817"/>
    <lineage>
        <taxon>Bacteria</taxon>
        <taxon>Pseudomonadati</taxon>
        <taxon>Bacteroidota</taxon>
        <taxon>Bacteroidia</taxon>
        <taxon>Bacteroidales</taxon>
        <taxon>Odoribacteraceae</taxon>
        <taxon>Odoribacter</taxon>
    </lineage>
</organism>
<dbReference type="PANTHER" id="PTHR43434:SF20">
    <property type="entry name" value="5'-NUCLEOTIDASE"/>
    <property type="match status" value="1"/>
</dbReference>
<dbReference type="InterPro" id="IPR041492">
    <property type="entry name" value="HAD_2"/>
</dbReference>
<comment type="caution">
    <text evidence="1">The sequence shown here is derived from an EMBL/GenBank/DDBJ whole genome shotgun (WGS) entry which is preliminary data.</text>
</comment>
<proteinExistence type="predicted"/>
<evidence type="ECO:0000313" key="1">
    <source>
        <dbReference type="EMBL" id="EHP46872.1"/>
    </source>
</evidence>
<dbReference type="InterPro" id="IPR036412">
    <property type="entry name" value="HAD-like_sf"/>
</dbReference>
<name>H1DI01_9BACT</name>
<sequence>MNGIQMNKKYILLDLDGTVIDSREGITRSVRYALKHFGIEVPDLRELYCFIGPPLGDSFRMFYHFSAQEAEIAVQEYRKRYSSQGVHENKVYEGIPALFKKWQSEGKQLLLCTSKPEVFAFQIVKELGLETYFTFVGGATLDGLRQEKADVIRYVLRANAISNREEVVMIGDRKYDIEGAKQNGITAGGVLYGFGNRQELEQAGADFIAAAVEDLGKIV</sequence>
<dbReference type="PATRIC" id="fig|742817.3.peg.2009"/>
<gene>
    <name evidence="1" type="ORF">HMPREF9449_01887</name>
</gene>
<protein>
    <recommendedName>
        <fullName evidence="3">HAD hydrolase, family IA</fullName>
    </recommendedName>
</protein>
<dbReference type="eggNOG" id="COG0546">
    <property type="taxonomic scope" value="Bacteria"/>
</dbReference>
<dbReference type="AlphaFoldDB" id="H1DI01"/>